<proteinExistence type="predicted"/>
<dbReference type="PATRIC" id="fig|1036673.3.peg.5960"/>
<organism evidence="1 2">
    <name type="scientific">Paenibacillus mucilaginosus (strain KNP414)</name>
    <dbReference type="NCBI Taxonomy" id="1036673"/>
    <lineage>
        <taxon>Bacteria</taxon>
        <taxon>Bacillati</taxon>
        <taxon>Bacillota</taxon>
        <taxon>Bacilli</taxon>
        <taxon>Bacillales</taxon>
        <taxon>Paenibacillaceae</taxon>
        <taxon>Paenibacillus</taxon>
    </lineage>
</organism>
<evidence type="ECO:0008006" key="3">
    <source>
        <dbReference type="Google" id="ProtNLM"/>
    </source>
</evidence>
<dbReference type="EMBL" id="CP002869">
    <property type="protein sequence ID" value="AEI44923.1"/>
    <property type="molecule type" value="Genomic_DNA"/>
</dbReference>
<dbReference type="AlphaFoldDB" id="F8FMW3"/>
<dbReference type="Proteomes" id="UP000006620">
    <property type="component" value="Chromosome"/>
</dbReference>
<evidence type="ECO:0000313" key="1">
    <source>
        <dbReference type="EMBL" id="AEI44923.1"/>
    </source>
</evidence>
<name>F8FMW3_PAEMK</name>
<accession>F8FMW3</accession>
<sequence>MSAMRSYLNRPVELCISGKKEPVRGILVDMGSDILVVHDGRRFHYVPALHLQEFSLAQVSAGEDSNLSSISWEAAPDLSYRKVLMNAKGIFSEIYITGQQSIHGYITSLMTDFFAFQSPVYHTILVSMRHLKTLIPYGPNVTPYSMNPAAFPVAPNTMPLARTMDQQLKKLEGEFIVLNLGERQSHIGLLKSADAPIVELITSGGASVFMHMDHVKTVHKP</sequence>
<gene>
    <name evidence="1" type="ordered locus">KNP414_06402</name>
</gene>
<evidence type="ECO:0000313" key="2">
    <source>
        <dbReference type="Proteomes" id="UP000006620"/>
    </source>
</evidence>
<protein>
    <recommendedName>
        <fullName evidence="3">DUF2642 domain-containing protein</fullName>
    </recommendedName>
</protein>
<dbReference type="KEGG" id="pms:KNP414_06402"/>
<reference evidence="2" key="1">
    <citation type="submission" date="2011-06" db="EMBL/GenBank/DDBJ databases">
        <title>Complete genome sequence of Paenibacillus mucilaginosus KNP414.</title>
        <authorList>
            <person name="Wang J."/>
            <person name="Hu S."/>
            <person name="Hu X."/>
            <person name="Zhang B."/>
            <person name="Dong D."/>
            <person name="Zhang S."/>
            <person name="Zhao K."/>
            <person name="Wu D."/>
        </authorList>
    </citation>
    <scope>NUCLEOTIDE SEQUENCE [LARGE SCALE GENOMIC DNA]</scope>
    <source>
        <strain evidence="2">KNP414</strain>
    </source>
</reference>
<dbReference type="HOGENOM" id="CLU_107460_0_0_9"/>
<reference evidence="1 2" key="2">
    <citation type="journal article" date="2013" name="Genome Announc.">
        <title>Genome Sequence of Growth-Improving Paenibacillus mucilaginosus Strain KNP414.</title>
        <authorList>
            <person name="Lu J.J."/>
            <person name="Wang J.F."/>
            <person name="Hu X.F."/>
        </authorList>
    </citation>
    <scope>NUCLEOTIDE SEQUENCE [LARGE SCALE GENOMIC DNA]</scope>
    <source>
        <strain evidence="1 2">KNP414</strain>
    </source>
</reference>